<dbReference type="EMBL" id="RBAH01000003">
    <property type="protein sequence ID" value="RKN85836.1"/>
    <property type="molecule type" value="Genomic_DNA"/>
</dbReference>
<protein>
    <submittedName>
        <fullName evidence="6">AraC family transcriptional regulator</fullName>
    </submittedName>
</protein>
<comment type="caution">
    <text evidence="6">The sequence shown here is derived from an EMBL/GenBank/DDBJ whole genome shotgun (WGS) entry which is preliminary data.</text>
</comment>
<dbReference type="InterPro" id="IPR018060">
    <property type="entry name" value="HTH_AraC"/>
</dbReference>
<organism evidence="6 7">
    <name type="scientific">Paenibacillus ginsengarvi</name>
    <dbReference type="NCBI Taxonomy" id="400777"/>
    <lineage>
        <taxon>Bacteria</taxon>
        <taxon>Bacillati</taxon>
        <taxon>Bacillota</taxon>
        <taxon>Bacilli</taxon>
        <taxon>Bacillales</taxon>
        <taxon>Paenibacillaceae</taxon>
        <taxon>Paenibacillus</taxon>
    </lineage>
</organism>
<feature type="domain" description="HTH araC/xylS-type" evidence="5">
    <location>
        <begin position="650"/>
        <end position="748"/>
    </location>
</feature>
<keyword evidence="4" id="KW-0472">Membrane</keyword>
<evidence type="ECO:0000313" key="6">
    <source>
        <dbReference type="EMBL" id="RKN85836.1"/>
    </source>
</evidence>
<dbReference type="AlphaFoldDB" id="A0A3B0CS87"/>
<proteinExistence type="predicted"/>
<dbReference type="GO" id="GO:0043565">
    <property type="term" value="F:sequence-specific DNA binding"/>
    <property type="evidence" value="ECO:0007669"/>
    <property type="project" value="InterPro"/>
</dbReference>
<dbReference type="SUPFAM" id="SSF46689">
    <property type="entry name" value="Homeodomain-like"/>
    <property type="match status" value="2"/>
</dbReference>
<keyword evidence="1" id="KW-0805">Transcription regulation</keyword>
<feature type="transmembrane region" description="Helical" evidence="4">
    <location>
        <begin position="30"/>
        <end position="55"/>
    </location>
</feature>
<dbReference type="SMART" id="SM00342">
    <property type="entry name" value="HTH_ARAC"/>
    <property type="match status" value="1"/>
</dbReference>
<keyword evidence="4" id="KW-0812">Transmembrane</keyword>
<keyword evidence="2" id="KW-0238">DNA-binding</keyword>
<dbReference type="PANTHER" id="PTHR43280:SF2">
    <property type="entry name" value="HTH-TYPE TRANSCRIPTIONAL REGULATOR EXSA"/>
    <property type="match status" value="1"/>
</dbReference>
<dbReference type="PANTHER" id="PTHR43280">
    <property type="entry name" value="ARAC-FAMILY TRANSCRIPTIONAL REGULATOR"/>
    <property type="match status" value="1"/>
</dbReference>
<accession>A0A3B0CS87</accession>
<dbReference type="PROSITE" id="PS01124">
    <property type="entry name" value="HTH_ARAC_FAMILY_2"/>
    <property type="match status" value="1"/>
</dbReference>
<dbReference type="InterPro" id="IPR009057">
    <property type="entry name" value="Homeodomain-like_sf"/>
</dbReference>
<keyword evidence="7" id="KW-1185">Reference proteome</keyword>
<sequence>MKTKGRAPRRGGSYSMSADKWSYPAGTNRLYFRILSYFLFLLVPTLIIGSGIYVANLAVFKQQTIDKIGANLISSSKAIDNILRTTEQTGMNVLMNDTVQRYLVPYEQQSTDEKEKVPSIIKWLSSNRNIVSPYIDDLFVFTDDDWVYKSDGIESFHSFFTQFSKFDRYGETFWAEMLKSDFSFRVLEPTAVSKWFKEGSEPVIPFVLSQYVAGNRVVFVATVSASKLNQFLVQNRVVDSSAFLVLDQNREVVTGSPEATQPSVSSQLLEAMGDRTSGYAELKLDKQRSVVTVNRSEYGWYYYSITPTSEYTKLASGILSLIVWMSVFLTVLGVLFSFVFSNKLYNPIRNLLDAQHRREKFSGEFLDNAFTYVLNGNPLNKHEALMQEIGFENGRYICACIKFQFKESFYKDIQDTDRLVILENMKKIVQGILQRHVPAYVIDVQKNLYAAMVNLKTAEDRSALDKALAALLETFDYDTKYCRLVVGIGNVYDQIGDLAKSYGDSRMALAKADETADCQVIDAANFPLGQYYRFGFAEERKVLNGLRSGDMDVLEAEIRGIVELNLEMGTSNWYMNLLLVELYHIGVKYLLEKGISPQRLLTEQDHQILVGKSSQLLDLQEHLELLLRFSREIVLTGTTQEDNKAAKIVMKITEYIDANYRSDLYLESVAAEMNLSAKYISKLFKDSTGMNMTEYIGMKRIAEAKRLLGETTMKNDEIAESVGIVSRSTFFRLFKKYEGISPQDYRKMLQDGAVAENEPK</sequence>
<gene>
    <name evidence="6" type="ORF">D7M11_05740</name>
</gene>
<dbReference type="Pfam" id="PF17853">
    <property type="entry name" value="GGDEF_2"/>
    <property type="match status" value="1"/>
</dbReference>
<name>A0A3B0CS87_9BACL</name>
<evidence type="ECO:0000256" key="2">
    <source>
        <dbReference type="ARBA" id="ARBA00023125"/>
    </source>
</evidence>
<evidence type="ECO:0000256" key="1">
    <source>
        <dbReference type="ARBA" id="ARBA00023015"/>
    </source>
</evidence>
<evidence type="ECO:0000256" key="4">
    <source>
        <dbReference type="SAM" id="Phobius"/>
    </source>
</evidence>
<dbReference type="GO" id="GO:0003700">
    <property type="term" value="F:DNA-binding transcription factor activity"/>
    <property type="evidence" value="ECO:0007669"/>
    <property type="project" value="InterPro"/>
</dbReference>
<dbReference type="InterPro" id="IPR041522">
    <property type="entry name" value="CdaR_GGDEF"/>
</dbReference>
<dbReference type="Gene3D" id="1.10.10.60">
    <property type="entry name" value="Homeodomain-like"/>
    <property type="match status" value="2"/>
</dbReference>
<evidence type="ECO:0000259" key="5">
    <source>
        <dbReference type="PROSITE" id="PS01124"/>
    </source>
</evidence>
<keyword evidence="3" id="KW-0804">Transcription</keyword>
<feature type="transmembrane region" description="Helical" evidence="4">
    <location>
        <begin position="314"/>
        <end position="340"/>
    </location>
</feature>
<dbReference type="Pfam" id="PF12833">
    <property type="entry name" value="HTH_18"/>
    <property type="match status" value="1"/>
</dbReference>
<dbReference type="Proteomes" id="UP000282311">
    <property type="component" value="Unassembled WGS sequence"/>
</dbReference>
<evidence type="ECO:0000313" key="7">
    <source>
        <dbReference type="Proteomes" id="UP000282311"/>
    </source>
</evidence>
<keyword evidence="4" id="KW-1133">Transmembrane helix</keyword>
<evidence type="ECO:0000256" key="3">
    <source>
        <dbReference type="ARBA" id="ARBA00023163"/>
    </source>
</evidence>
<reference evidence="6 7" key="1">
    <citation type="journal article" date="2007" name="Int. J. Syst. Evol. Microbiol.">
        <title>Paenibacillus ginsengarvi sp. nov., isolated from soil from ginseng cultivation.</title>
        <authorList>
            <person name="Yoon M.H."/>
            <person name="Ten L.N."/>
            <person name="Im W.T."/>
        </authorList>
    </citation>
    <scope>NUCLEOTIDE SEQUENCE [LARGE SCALE GENOMIC DNA]</scope>
    <source>
        <strain evidence="6 7">KCTC 13059</strain>
    </source>
</reference>